<accession>A0A0G1F1K4</accession>
<dbReference type="SUPFAM" id="SSF54001">
    <property type="entry name" value="Cysteine proteinases"/>
    <property type="match status" value="1"/>
</dbReference>
<evidence type="ECO:0000256" key="1">
    <source>
        <dbReference type="SAM" id="Phobius"/>
    </source>
</evidence>
<gene>
    <name evidence="3" type="ORF">UV56_C0011G0005</name>
</gene>
<feature type="transmembrane region" description="Helical" evidence="1">
    <location>
        <begin position="575"/>
        <end position="598"/>
    </location>
</feature>
<protein>
    <recommendedName>
        <fullName evidence="2">Transglutaminase-like domain-containing protein</fullName>
    </recommendedName>
</protein>
<sequence>MRKKIVVLFAFLIFFGVRGEIQAAAEFTSNVSVNYKVGEEGITTVIHNIDLVNNLTNIYATSYTLSLQGISPINPRAEESGQEIPLSATKNDDGTVVLKVDFPDPVVGKGNRHKFKIIFEDNSLAIRTGEVWEIVIPKLTNEDSFDSYFVNLEVPQSFGPVAYISPDPVQKFEVGSSRTYAFSKELISKRGVTAAFGQFQVFSFDLTYHLENPLSKTASIEVAIPPDTAFQKVFYQSISPEPQNVKIDEDGNWIAVFYLKARERVDVVAKGSVQIFSKPAERILPTVENLSVDKAETEFWQVNDPQIKGLAQKLKTPKAIYDYVVNTLTYDYDRVKPNVSRLGAKGALENPKSAICMEFTDLFIALARSAGIPAREVNGYAYTENPEIQPLSLVADVLHAWPEYWDNGRQIWVPVDPTWGNTTGGVDFFSKFDLRHFTFVIHGKDATKPFPPGSYKLGPNPQKDVFVSFGQLPEERSVKPLITIKPKPNLPLTPKKFDIEIKNTGPVAIYDQNVEILLDDSTLETKNIAALPSSGNYKFAVTLPFFGITSNIPNEIKVLVAGQSVKAPTFLVSDIIVHIVLVLLAMSALTFLIYFSVIRKKKNKKKSS</sequence>
<dbReference type="AlphaFoldDB" id="A0A0G1F1K4"/>
<dbReference type="InterPro" id="IPR038765">
    <property type="entry name" value="Papain-like_cys_pep_sf"/>
</dbReference>
<dbReference type="SMART" id="SM00460">
    <property type="entry name" value="TGc"/>
    <property type="match status" value="1"/>
</dbReference>
<dbReference type="Gene3D" id="3.10.620.30">
    <property type="match status" value="1"/>
</dbReference>
<dbReference type="PANTHER" id="PTHR33490:SF6">
    <property type="entry name" value="SLL1049 PROTEIN"/>
    <property type="match status" value="1"/>
</dbReference>
<dbReference type="EMBL" id="LCEY01000011">
    <property type="protein sequence ID" value="KKS80703.1"/>
    <property type="molecule type" value="Genomic_DNA"/>
</dbReference>
<dbReference type="InterPro" id="IPR002931">
    <property type="entry name" value="Transglutaminase-like"/>
</dbReference>
<evidence type="ECO:0000259" key="2">
    <source>
        <dbReference type="SMART" id="SM00460"/>
    </source>
</evidence>
<keyword evidence="1" id="KW-0472">Membrane</keyword>
<keyword evidence="1" id="KW-1133">Transmembrane helix</keyword>
<evidence type="ECO:0000313" key="4">
    <source>
        <dbReference type="Proteomes" id="UP000034611"/>
    </source>
</evidence>
<evidence type="ECO:0000313" key="3">
    <source>
        <dbReference type="EMBL" id="KKS80703.1"/>
    </source>
</evidence>
<dbReference type="Proteomes" id="UP000034611">
    <property type="component" value="Unassembled WGS sequence"/>
</dbReference>
<proteinExistence type="predicted"/>
<organism evidence="3 4">
    <name type="scientific">Candidatus Woesebacteria bacterium GW2011_GWC1_43_10b</name>
    <dbReference type="NCBI Taxonomy" id="1618585"/>
    <lineage>
        <taxon>Bacteria</taxon>
        <taxon>Candidatus Woeseibacteriota</taxon>
    </lineage>
</organism>
<name>A0A0G1F1K4_9BACT</name>
<keyword evidence="1" id="KW-0812">Transmembrane</keyword>
<feature type="domain" description="Transglutaminase-like" evidence="2">
    <location>
        <begin position="348"/>
        <end position="419"/>
    </location>
</feature>
<dbReference type="Pfam" id="PF01841">
    <property type="entry name" value="Transglut_core"/>
    <property type="match status" value="1"/>
</dbReference>
<reference evidence="3 4" key="1">
    <citation type="journal article" date="2015" name="Nature">
        <title>rRNA introns, odd ribosomes, and small enigmatic genomes across a large radiation of phyla.</title>
        <authorList>
            <person name="Brown C.T."/>
            <person name="Hug L.A."/>
            <person name="Thomas B.C."/>
            <person name="Sharon I."/>
            <person name="Castelle C.J."/>
            <person name="Singh A."/>
            <person name="Wilkins M.J."/>
            <person name="Williams K.H."/>
            <person name="Banfield J.F."/>
        </authorList>
    </citation>
    <scope>NUCLEOTIDE SEQUENCE [LARGE SCALE GENOMIC DNA]</scope>
</reference>
<dbReference type="PANTHER" id="PTHR33490">
    <property type="entry name" value="BLR5614 PROTEIN-RELATED"/>
    <property type="match status" value="1"/>
</dbReference>
<comment type="caution">
    <text evidence="3">The sequence shown here is derived from an EMBL/GenBank/DDBJ whole genome shotgun (WGS) entry which is preliminary data.</text>
</comment>